<protein>
    <recommendedName>
        <fullName evidence="3">Terpene synthase</fullName>
    </recommendedName>
</protein>
<keyword evidence="2" id="KW-1185">Reference proteome</keyword>
<evidence type="ECO:0000313" key="2">
    <source>
        <dbReference type="Proteomes" id="UP000254869"/>
    </source>
</evidence>
<organism evidence="1 2">
    <name type="scientific">Nocardia pseudobrasiliensis</name>
    <dbReference type="NCBI Taxonomy" id="45979"/>
    <lineage>
        <taxon>Bacteria</taxon>
        <taxon>Bacillati</taxon>
        <taxon>Actinomycetota</taxon>
        <taxon>Actinomycetes</taxon>
        <taxon>Mycobacteriales</taxon>
        <taxon>Nocardiaceae</taxon>
        <taxon>Nocardia</taxon>
    </lineage>
</organism>
<dbReference type="AlphaFoldDB" id="A0A370ICI9"/>
<dbReference type="Pfam" id="PF19086">
    <property type="entry name" value="Terpene_syn_C_2"/>
    <property type="match status" value="1"/>
</dbReference>
<gene>
    <name evidence="1" type="ORF">DFR76_102859</name>
</gene>
<dbReference type="STRING" id="1210086.GCA_001613105_01435"/>
<dbReference type="SUPFAM" id="SSF48576">
    <property type="entry name" value="Terpenoid synthases"/>
    <property type="match status" value="1"/>
</dbReference>
<evidence type="ECO:0008006" key="3">
    <source>
        <dbReference type="Google" id="ProtNLM"/>
    </source>
</evidence>
<reference evidence="1 2" key="1">
    <citation type="submission" date="2018-07" db="EMBL/GenBank/DDBJ databases">
        <title>Genomic Encyclopedia of Type Strains, Phase IV (KMG-IV): sequencing the most valuable type-strain genomes for metagenomic binning, comparative biology and taxonomic classification.</title>
        <authorList>
            <person name="Goeker M."/>
        </authorList>
    </citation>
    <scope>NUCLEOTIDE SEQUENCE [LARGE SCALE GENOMIC DNA]</scope>
    <source>
        <strain evidence="1 2">DSM 44290</strain>
    </source>
</reference>
<evidence type="ECO:0000313" key="1">
    <source>
        <dbReference type="EMBL" id="RDI68458.1"/>
    </source>
</evidence>
<proteinExistence type="predicted"/>
<dbReference type="InterPro" id="IPR008949">
    <property type="entry name" value="Isoprenoid_synthase_dom_sf"/>
</dbReference>
<dbReference type="RefSeq" id="WP_147287887.1">
    <property type="nucleotide sequence ID" value="NZ_QQBC01000002.1"/>
</dbReference>
<sequence length="319" mass="36326">MTNVYEDFGIVFPGRVSPDLKAGHQFSLKYAVDHRLVCSPEILEQFDKVLVANLSARAWPTAVASDMDLSALVMTFFLFNDDQFDGETGFNVESTVRKIEDLLAVLRDAEVSDDPIVRCFNDVLAGIRDGMSPAWRRRNDYHWEQHLRGYVQETVNRAYGMMPSLEEGIALHRSCGAVQVCLDLVERFRRFELPEYIHHLPVIAGLRNDTCDVIDLVNDLASLWREEPMGDIHNTILIIERSQGGTRRAAAGQIKARVESVVEHFINGKEQCLSSPQSVGIPDRYVHDLPLLIEGMEDWMRGNLDWCYETTRYSFGNLF</sequence>
<comment type="caution">
    <text evidence="1">The sequence shown here is derived from an EMBL/GenBank/DDBJ whole genome shotgun (WGS) entry which is preliminary data.</text>
</comment>
<dbReference type="Proteomes" id="UP000254869">
    <property type="component" value="Unassembled WGS sequence"/>
</dbReference>
<accession>A0A370ICI9</accession>
<name>A0A370ICI9_9NOCA</name>
<dbReference type="Gene3D" id="1.10.600.10">
    <property type="entry name" value="Farnesyl Diphosphate Synthase"/>
    <property type="match status" value="1"/>
</dbReference>
<dbReference type="EMBL" id="QQBC01000002">
    <property type="protein sequence ID" value="RDI68458.1"/>
    <property type="molecule type" value="Genomic_DNA"/>
</dbReference>